<dbReference type="SMART" id="SM00320">
    <property type="entry name" value="WD40"/>
    <property type="match status" value="4"/>
</dbReference>
<reference evidence="9" key="2">
    <citation type="submission" date="2015-01" db="EMBL/GenBank/DDBJ databases">
        <title>Evolutionary Origins and Diversification of the Mycorrhizal Mutualists.</title>
        <authorList>
            <consortium name="DOE Joint Genome Institute"/>
            <consortium name="Mycorrhizal Genomics Consortium"/>
            <person name="Kohler A."/>
            <person name="Kuo A."/>
            <person name="Nagy L.G."/>
            <person name="Floudas D."/>
            <person name="Copeland A."/>
            <person name="Barry K.W."/>
            <person name="Cichocki N."/>
            <person name="Veneault-Fourrey C."/>
            <person name="LaButti K."/>
            <person name="Lindquist E.A."/>
            <person name="Lipzen A."/>
            <person name="Lundell T."/>
            <person name="Morin E."/>
            <person name="Murat C."/>
            <person name="Riley R."/>
            <person name="Ohm R."/>
            <person name="Sun H."/>
            <person name="Tunlid A."/>
            <person name="Henrissat B."/>
            <person name="Grigoriev I.V."/>
            <person name="Hibbett D.S."/>
            <person name="Martin F."/>
        </authorList>
    </citation>
    <scope>NUCLEOTIDE SEQUENCE [LARGE SCALE GENOMIC DNA]</scope>
    <source>
        <strain evidence="9">Foug A</strain>
    </source>
</reference>
<evidence type="ECO:0000313" key="8">
    <source>
        <dbReference type="EMBL" id="KIM52749.1"/>
    </source>
</evidence>
<feature type="region of interest" description="Disordered" evidence="7">
    <location>
        <begin position="1249"/>
        <end position="1271"/>
    </location>
</feature>
<protein>
    <submittedName>
        <fullName evidence="8">Uncharacterized protein</fullName>
    </submittedName>
</protein>
<feature type="repeat" description="WD" evidence="6">
    <location>
        <begin position="180"/>
        <end position="201"/>
    </location>
</feature>
<dbReference type="PANTHER" id="PTHR46200">
    <property type="entry name" value="GATOR COMPLEX PROTEIN WDR24"/>
    <property type="match status" value="1"/>
</dbReference>
<dbReference type="EMBL" id="KN822201">
    <property type="protein sequence ID" value="KIM52749.1"/>
    <property type="molecule type" value="Genomic_DNA"/>
</dbReference>
<dbReference type="InterPro" id="IPR036322">
    <property type="entry name" value="WD40_repeat_dom_sf"/>
</dbReference>
<keyword evidence="3" id="KW-0677">Repeat</keyword>
<dbReference type="GO" id="GO:0061700">
    <property type="term" value="C:GATOR2 complex"/>
    <property type="evidence" value="ECO:0007669"/>
    <property type="project" value="TreeGrafter"/>
</dbReference>
<dbReference type="GO" id="GO:1904263">
    <property type="term" value="P:positive regulation of TORC1 signaling"/>
    <property type="evidence" value="ECO:0007669"/>
    <property type="project" value="TreeGrafter"/>
</dbReference>
<evidence type="ECO:0000313" key="9">
    <source>
        <dbReference type="Proteomes" id="UP000053989"/>
    </source>
</evidence>
<sequence>MQPAAHRRSSTYNAPPPKQLRAHINDLFSDSRKHGCYQGPIRSVSLARAASPGGGTIAKSEDGVRCVVAGRASLSILRLSERDESQTLDHKSAVGRGGHRIEASRNLWEGSGLKLDSASTDVSWCHGSYNHKILTSARNGELIMWDLNQSGNSKYERKTKNHVRSIHKLSCSSIVPYYCVTGSADGDMRVWDLRDMSRSLMRIHHPTSVRSLVFSPCSSHPLQAVVGLENGSIYRWDLQMGQRGQLDRLPVAHTGAILSLDWCCTAGSTGPSDDESSSIVKSWIVSGSLDHTVKIWDLSGTSASSHIPTKPTYTLHPAYPVRRVLWRPDYPCELALVSNTEVGAGSGSELMVSPRLQNITTPFIAAPCGVDTKDKPNKPGVAGDAVEIWDVRRGWIAKWTVEASASEGGVTDAVFRDSHSIWTQHSSGMFAQIDLRTSARPIDGVPRVALSWNVGETKDGSLAFITDRKVRYEVPYDDVHPEKLSLLFDRKLKLKGLGDVSRMPGMQCIGTYARSSSSESSESNTFSRLAKQYFVPENPGQSNSCGLNAEIAMQAGDLRSAQIWLLLKTLLTDVVPESFISSFTVHKDMQALGLPRSLSAPVSGASPVSYGSRTTPMKGSMQAVLSDPTVSSRHAHMQLSSPLHSPPRSHPPSSNPHHNHRQQRSISNNSLKAALSTPHAVGGRTLASKRPPSSELPHSHPTKAPPNSRNQTPASSAASSPRHHTAPLPSGPPHTHPPPTPTTPMPLAPSSASKTAPSPTLAMTPRRATVLGPPPLMHSLAHGHAHLHAHQPSVFHRTSAVPSIHNESLSATSAGSLRHVGEGALSDDSDLSEAGSEGEGDPAVPAGAGTSAGVSSERNRSPNAGEHVPAPAESSPPHPHPPVVATRSLSLSRAIAGPMQPSPLSRVAVQQVWPDTVPETERIRAHTDSDDDASPSPGSTDSESAPCGSGDECIAKHHRAAWTRTGSMVKIRPRKVSRPLPRKTRSRSSTVASLAAPPLLPTPSVSSPVGGGAGTPVSPRLEPPLNHLRESLVRRGSQSSVQTVIANSLREAEHDGVDAGTPLISESWSEMSDQLKLAVTEEEIQLREAAWRALRDSLEIFADEGDTQMCAMLVLFAAGELKIDLVRTIQFIESYIEMLMRHRLHTPAAYIRKHVGVEDVRKTTGLETTIYTACGRCRKPIIATHARAPVPSRGYSVCSSCRAPVVRCAICHLPVRSLLFQCSVCTHGGHQECYRRYYMERPMDVLPPALSRGRQHRRPQNGTNGDAAESDIHTDEAGERSLAGHPCAAGCGHVCWMAVGDRKSTVNVQEPIRG</sequence>
<evidence type="ECO:0000256" key="4">
    <source>
        <dbReference type="ARBA" id="ARBA00022771"/>
    </source>
</evidence>
<dbReference type="OrthoDB" id="60955at2759"/>
<feature type="region of interest" description="Disordered" evidence="7">
    <location>
        <begin position="922"/>
        <end position="951"/>
    </location>
</feature>
<feature type="repeat" description="WD" evidence="6">
    <location>
        <begin position="284"/>
        <end position="306"/>
    </location>
</feature>
<dbReference type="InterPro" id="IPR015943">
    <property type="entry name" value="WD40/YVTN_repeat-like_dom_sf"/>
</dbReference>
<keyword evidence="1 6" id="KW-0853">WD repeat</keyword>
<dbReference type="GO" id="GO:0005829">
    <property type="term" value="C:cytosol"/>
    <property type="evidence" value="ECO:0007669"/>
    <property type="project" value="TreeGrafter"/>
</dbReference>
<feature type="compositionally biased region" description="Pro residues" evidence="7">
    <location>
        <begin position="729"/>
        <end position="747"/>
    </location>
</feature>
<keyword evidence="4" id="KW-0863">Zinc-finger</keyword>
<evidence type="ECO:0000256" key="3">
    <source>
        <dbReference type="ARBA" id="ARBA00022737"/>
    </source>
</evidence>
<feature type="compositionally biased region" description="Low complexity" evidence="7">
    <location>
        <begin position="988"/>
        <end position="1008"/>
    </location>
</feature>
<dbReference type="HOGENOM" id="CLU_007954_0_0_1"/>
<keyword evidence="5" id="KW-0862">Zinc</keyword>
<feature type="region of interest" description="Disordered" evidence="7">
    <location>
        <begin position="964"/>
        <end position="1023"/>
    </location>
</feature>
<dbReference type="GO" id="GO:0005774">
    <property type="term" value="C:vacuolar membrane"/>
    <property type="evidence" value="ECO:0007669"/>
    <property type="project" value="TreeGrafter"/>
</dbReference>
<gene>
    <name evidence="8" type="ORF">SCLCIDRAFT_1223494</name>
</gene>
<feature type="region of interest" description="Disordered" evidence="7">
    <location>
        <begin position="680"/>
        <end position="779"/>
    </location>
</feature>
<keyword evidence="2" id="KW-0479">Metal-binding</keyword>
<dbReference type="InterPro" id="IPR001680">
    <property type="entry name" value="WD40_rpt"/>
</dbReference>
<proteinExistence type="predicted"/>
<dbReference type="InterPro" id="IPR019775">
    <property type="entry name" value="WD40_repeat_CS"/>
</dbReference>
<organism evidence="8 9">
    <name type="scientific">Scleroderma citrinum Foug A</name>
    <dbReference type="NCBI Taxonomy" id="1036808"/>
    <lineage>
        <taxon>Eukaryota</taxon>
        <taxon>Fungi</taxon>
        <taxon>Dikarya</taxon>
        <taxon>Basidiomycota</taxon>
        <taxon>Agaricomycotina</taxon>
        <taxon>Agaricomycetes</taxon>
        <taxon>Agaricomycetidae</taxon>
        <taxon>Boletales</taxon>
        <taxon>Sclerodermatineae</taxon>
        <taxon>Sclerodermataceae</taxon>
        <taxon>Scleroderma</taxon>
    </lineage>
</organism>
<dbReference type="Gene3D" id="2.130.10.10">
    <property type="entry name" value="YVTN repeat-like/Quinoprotein amine dehydrogenase"/>
    <property type="match status" value="1"/>
</dbReference>
<feature type="region of interest" description="Disordered" evidence="7">
    <location>
        <begin position="820"/>
        <end position="884"/>
    </location>
</feature>
<dbReference type="InterPro" id="IPR037590">
    <property type="entry name" value="WDR24"/>
</dbReference>
<evidence type="ECO:0000256" key="7">
    <source>
        <dbReference type="SAM" id="MobiDB-lite"/>
    </source>
</evidence>
<evidence type="ECO:0000256" key="2">
    <source>
        <dbReference type="ARBA" id="ARBA00022723"/>
    </source>
</evidence>
<dbReference type="GO" id="GO:0008270">
    <property type="term" value="F:zinc ion binding"/>
    <property type="evidence" value="ECO:0007669"/>
    <property type="project" value="UniProtKB-KW"/>
</dbReference>
<dbReference type="Pfam" id="PF00400">
    <property type="entry name" value="WD40"/>
    <property type="match status" value="1"/>
</dbReference>
<dbReference type="PROSITE" id="PS50082">
    <property type="entry name" value="WD_REPEATS_2"/>
    <property type="match status" value="2"/>
</dbReference>
<evidence type="ECO:0000256" key="6">
    <source>
        <dbReference type="PROSITE-ProRule" id="PRU00221"/>
    </source>
</evidence>
<feature type="compositionally biased region" description="Pro residues" evidence="7">
    <location>
        <begin position="644"/>
        <end position="654"/>
    </location>
</feature>
<dbReference type="InParanoid" id="A0A0C3D8M5"/>
<dbReference type="STRING" id="1036808.A0A0C3D8M5"/>
<dbReference type="PANTHER" id="PTHR46200:SF1">
    <property type="entry name" value="GATOR COMPLEX PROTEIN WDR24"/>
    <property type="match status" value="1"/>
</dbReference>
<dbReference type="PROSITE" id="PS00678">
    <property type="entry name" value="WD_REPEATS_1"/>
    <property type="match status" value="2"/>
</dbReference>
<feature type="compositionally biased region" description="Basic residues" evidence="7">
    <location>
        <begin position="971"/>
        <end position="986"/>
    </location>
</feature>
<feature type="compositionally biased region" description="Acidic residues" evidence="7">
    <location>
        <begin position="825"/>
        <end position="840"/>
    </location>
</feature>
<evidence type="ECO:0000256" key="5">
    <source>
        <dbReference type="ARBA" id="ARBA00022833"/>
    </source>
</evidence>
<keyword evidence="9" id="KW-1185">Reference proteome</keyword>
<dbReference type="Proteomes" id="UP000053989">
    <property type="component" value="Unassembled WGS sequence"/>
</dbReference>
<feature type="region of interest" description="Disordered" evidence="7">
    <location>
        <begin position="597"/>
        <end position="666"/>
    </location>
</feature>
<dbReference type="SUPFAM" id="SSF50978">
    <property type="entry name" value="WD40 repeat-like"/>
    <property type="match status" value="1"/>
</dbReference>
<feature type="compositionally biased region" description="Low complexity" evidence="7">
    <location>
        <begin position="748"/>
        <end position="762"/>
    </location>
</feature>
<name>A0A0C3D8M5_9AGAM</name>
<accession>A0A0C3D8M5</accession>
<reference evidence="8 9" key="1">
    <citation type="submission" date="2014-04" db="EMBL/GenBank/DDBJ databases">
        <authorList>
            <consortium name="DOE Joint Genome Institute"/>
            <person name="Kuo A."/>
            <person name="Kohler A."/>
            <person name="Nagy L.G."/>
            <person name="Floudas D."/>
            <person name="Copeland A."/>
            <person name="Barry K.W."/>
            <person name="Cichocki N."/>
            <person name="Veneault-Fourrey C."/>
            <person name="LaButti K."/>
            <person name="Lindquist E.A."/>
            <person name="Lipzen A."/>
            <person name="Lundell T."/>
            <person name="Morin E."/>
            <person name="Murat C."/>
            <person name="Sun H."/>
            <person name="Tunlid A."/>
            <person name="Henrissat B."/>
            <person name="Grigoriev I.V."/>
            <person name="Hibbett D.S."/>
            <person name="Martin F."/>
            <person name="Nordberg H.P."/>
            <person name="Cantor M.N."/>
            <person name="Hua S.X."/>
        </authorList>
    </citation>
    <scope>NUCLEOTIDE SEQUENCE [LARGE SCALE GENOMIC DNA]</scope>
    <source>
        <strain evidence="8 9">Foug A</strain>
    </source>
</reference>
<dbReference type="GO" id="GO:0016239">
    <property type="term" value="P:positive regulation of macroautophagy"/>
    <property type="evidence" value="ECO:0007669"/>
    <property type="project" value="TreeGrafter"/>
</dbReference>
<evidence type="ECO:0000256" key="1">
    <source>
        <dbReference type="ARBA" id="ARBA00022574"/>
    </source>
</evidence>